<evidence type="ECO:0000256" key="1">
    <source>
        <dbReference type="ARBA" id="ARBA00004613"/>
    </source>
</evidence>
<comment type="subcellular location">
    <subcellularLocation>
        <location evidence="1">Secreted</location>
    </subcellularLocation>
</comment>
<evidence type="ECO:0000259" key="9">
    <source>
        <dbReference type="SMART" id="SM00078"/>
    </source>
</evidence>
<dbReference type="PANTHER" id="PTHR20968:SF2">
    <property type="entry name" value="INSULIN-LIKE PEPTIDE INSL5"/>
    <property type="match status" value="1"/>
</dbReference>
<evidence type="ECO:0000256" key="4">
    <source>
        <dbReference type="ARBA" id="ARBA00022525"/>
    </source>
</evidence>
<dbReference type="CDD" id="cd04365">
    <property type="entry name" value="IlGF_relaxin_like"/>
    <property type="match status" value="1"/>
</dbReference>
<keyword evidence="8" id="KW-0732">Signal</keyword>
<feature type="chain" id="PRO_5014341385" evidence="8">
    <location>
        <begin position="21"/>
        <end position="136"/>
    </location>
</feature>
<dbReference type="KEGG" id="pcoq:105817926"/>
<dbReference type="RefSeq" id="XP_012509220.1">
    <property type="nucleotide sequence ID" value="XM_012653766.1"/>
</dbReference>
<reference evidence="10" key="2">
    <citation type="submission" date="2025-09" db="UniProtKB">
        <authorList>
            <consortium name="Ensembl"/>
        </authorList>
    </citation>
    <scope>IDENTIFICATION</scope>
</reference>
<dbReference type="InterPro" id="IPR051777">
    <property type="entry name" value="Insulin-like_neuro_ligands"/>
</dbReference>
<feature type="compositionally biased region" description="Polar residues" evidence="7">
    <location>
        <begin position="76"/>
        <end position="87"/>
    </location>
</feature>
<dbReference type="GO" id="GO:0001664">
    <property type="term" value="F:G protein-coupled receptor binding"/>
    <property type="evidence" value="ECO:0007669"/>
    <property type="project" value="TreeGrafter"/>
</dbReference>
<organism evidence="10 11">
    <name type="scientific">Propithecus coquereli</name>
    <name type="common">Coquerel's sifaka</name>
    <name type="synonym">Propithecus verreauxi coquereli</name>
    <dbReference type="NCBI Taxonomy" id="379532"/>
    <lineage>
        <taxon>Eukaryota</taxon>
        <taxon>Metazoa</taxon>
        <taxon>Chordata</taxon>
        <taxon>Craniata</taxon>
        <taxon>Vertebrata</taxon>
        <taxon>Euteleostomi</taxon>
        <taxon>Mammalia</taxon>
        <taxon>Eutheria</taxon>
        <taxon>Euarchontoglires</taxon>
        <taxon>Primates</taxon>
        <taxon>Strepsirrhini</taxon>
        <taxon>Lemuriformes</taxon>
        <taxon>Indriidae</taxon>
        <taxon>Propithecus</taxon>
    </lineage>
</organism>
<dbReference type="GeneID" id="105817926"/>
<evidence type="ECO:0000256" key="3">
    <source>
        <dbReference type="ARBA" id="ARBA00011207"/>
    </source>
</evidence>
<evidence type="ECO:0000313" key="11">
    <source>
        <dbReference type="Proteomes" id="UP000233160"/>
    </source>
</evidence>
<reference evidence="10" key="1">
    <citation type="submission" date="2025-08" db="UniProtKB">
        <authorList>
            <consortium name="Ensembl"/>
        </authorList>
    </citation>
    <scope>IDENTIFICATION</scope>
</reference>
<dbReference type="GO" id="GO:2000253">
    <property type="term" value="P:positive regulation of feeding behavior"/>
    <property type="evidence" value="ECO:0007669"/>
    <property type="project" value="Ensembl"/>
</dbReference>
<dbReference type="Ensembl" id="ENSPCOT00000000199.1">
    <property type="protein sequence ID" value="ENSPCOP00000000098.1"/>
    <property type="gene ID" value="ENSPCOG00000000197.1"/>
</dbReference>
<dbReference type="AlphaFoldDB" id="A0A2K6EEE9"/>
<dbReference type="SUPFAM" id="SSF56994">
    <property type="entry name" value="Insulin-like"/>
    <property type="match status" value="1"/>
</dbReference>
<dbReference type="OrthoDB" id="9443437at2759"/>
<sequence>MKGFIFTLLLLSVLFAIVEARSKESVRLCGLEYVRTVIYICASSRWRRQLEGIPQVQQAERGNSFQFPNKHEISEENTAQNHLSVDTSGEDRLQGGQIPPEGLWESKIRKSVMSRQDLQTLCCTEGCSMTDLSALC</sequence>
<keyword evidence="11" id="KW-1185">Reference proteome</keyword>
<feature type="region of interest" description="Disordered" evidence="7">
    <location>
        <begin position="76"/>
        <end position="96"/>
    </location>
</feature>
<evidence type="ECO:0000256" key="2">
    <source>
        <dbReference type="ARBA" id="ARBA00009034"/>
    </source>
</evidence>
<protein>
    <submittedName>
        <fullName evidence="10">Insulin like 5</fullName>
    </submittedName>
</protein>
<feature type="signal peptide" evidence="8">
    <location>
        <begin position="1"/>
        <end position="20"/>
    </location>
</feature>
<evidence type="ECO:0000313" key="10">
    <source>
        <dbReference type="Ensembl" id="ENSPCOP00000000098.1"/>
    </source>
</evidence>
<keyword evidence="6" id="KW-1015">Disulfide bond</keyword>
<dbReference type="GeneTree" id="ENSGT00940000154396"/>
<dbReference type="GO" id="GO:0005576">
    <property type="term" value="C:extracellular region"/>
    <property type="evidence" value="ECO:0007669"/>
    <property type="project" value="UniProtKB-SubCell"/>
</dbReference>
<dbReference type="InterPro" id="IPR036438">
    <property type="entry name" value="Insulin-like_sf"/>
</dbReference>
<dbReference type="SMART" id="SM00078">
    <property type="entry name" value="IlGF"/>
    <property type="match status" value="1"/>
</dbReference>
<dbReference type="GO" id="GO:0005179">
    <property type="term" value="F:hormone activity"/>
    <property type="evidence" value="ECO:0007669"/>
    <property type="project" value="UniProtKB-KW"/>
</dbReference>
<dbReference type="PANTHER" id="PTHR20968">
    <property type="entry name" value="ILGF DOMAIN-CONTAINING PROTEIN"/>
    <property type="match status" value="1"/>
</dbReference>
<evidence type="ECO:0000256" key="5">
    <source>
        <dbReference type="ARBA" id="ARBA00022702"/>
    </source>
</evidence>
<evidence type="ECO:0000256" key="6">
    <source>
        <dbReference type="ARBA" id="ARBA00023157"/>
    </source>
</evidence>
<dbReference type="OMA" id="YVRTVVY"/>
<proteinExistence type="inferred from homology"/>
<dbReference type="PROSITE" id="PS00262">
    <property type="entry name" value="INSULIN"/>
    <property type="match status" value="1"/>
</dbReference>
<evidence type="ECO:0000256" key="7">
    <source>
        <dbReference type="SAM" id="MobiDB-lite"/>
    </source>
</evidence>
<evidence type="ECO:0000256" key="8">
    <source>
        <dbReference type="SAM" id="SignalP"/>
    </source>
</evidence>
<accession>A0A2K6EEE9</accession>
<comment type="similarity">
    <text evidence="2">Belongs to the insulin family.</text>
</comment>
<gene>
    <name evidence="10" type="primary">INSL5</name>
</gene>
<keyword evidence="4" id="KW-0964">Secreted</keyword>
<dbReference type="InterPro" id="IPR022353">
    <property type="entry name" value="Insulin_CS"/>
</dbReference>
<comment type="subunit">
    <text evidence="3">Heterodimer of a B chain and an A chain linked by two disulfide bonds.</text>
</comment>
<dbReference type="STRING" id="379532.ENSPCOP00000000098"/>
<dbReference type="InterPro" id="IPR016179">
    <property type="entry name" value="Insulin-like"/>
</dbReference>
<dbReference type="CTD" id="10022"/>
<feature type="domain" description="Insulin-like" evidence="9">
    <location>
        <begin position="26"/>
        <end position="136"/>
    </location>
</feature>
<keyword evidence="5" id="KW-0372">Hormone</keyword>
<dbReference type="Proteomes" id="UP000233160">
    <property type="component" value="Unassembled WGS sequence"/>
</dbReference>
<name>A0A2K6EEE9_PROCO</name>